<evidence type="ECO:0000313" key="3">
    <source>
        <dbReference type="Proteomes" id="UP000012159"/>
    </source>
</evidence>
<evidence type="ECO:0000313" key="2">
    <source>
        <dbReference type="EMBL" id="EMO60750.1"/>
    </source>
</evidence>
<evidence type="ECO:0000256" key="1">
    <source>
        <dbReference type="SAM" id="Phobius"/>
    </source>
</evidence>
<keyword evidence="1" id="KW-0812">Transmembrane</keyword>
<feature type="non-terminal residue" evidence="2">
    <location>
        <position position="44"/>
    </location>
</feature>
<keyword evidence="1" id="KW-0472">Membrane</keyword>
<reference evidence="2 3" key="1">
    <citation type="submission" date="2013-01" db="EMBL/GenBank/DDBJ databases">
        <authorList>
            <person name="Harkins D.M."/>
            <person name="Durkin A.S."/>
            <person name="Brinkac L.M."/>
            <person name="Haft D.H."/>
            <person name="Selengut J.D."/>
            <person name="Sanka R."/>
            <person name="DePew J."/>
            <person name="Purushe J."/>
            <person name="Picardeau M."/>
            <person name="Werts C."/>
            <person name="Goarant C."/>
            <person name="Vinetz J.M."/>
            <person name="Sutton G.G."/>
            <person name="Nierman W.C."/>
            <person name="Fouts D.E."/>
        </authorList>
    </citation>
    <scope>NUCLEOTIDE SEQUENCE [LARGE SCALE GENOMIC DNA]</scope>
    <source>
        <strain evidence="2 3">200901868</strain>
    </source>
</reference>
<proteinExistence type="predicted"/>
<protein>
    <submittedName>
        <fullName evidence="2">Uncharacterized protein</fullName>
    </submittedName>
</protein>
<dbReference type="EMBL" id="AKWF02000115">
    <property type="protein sequence ID" value="EMO60750.1"/>
    <property type="molecule type" value="Genomic_DNA"/>
</dbReference>
<accession>M6VV61</accession>
<feature type="transmembrane region" description="Helical" evidence="1">
    <location>
        <begin position="12"/>
        <end position="29"/>
    </location>
</feature>
<dbReference type="Proteomes" id="UP000012159">
    <property type="component" value="Unassembled WGS sequence"/>
</dbReference>
<dbReference type="AlphaFoldDB" id="M6VV61"/>
<organism evidence="2 3">
    <name type="scientific">Leptospira borgpetersenii serovar Pomona str. 200901868</name>
    <dbReference type="NCBI Taxonomy" id="1192866"/>
    <lineage>
        <taxon>Bacteria</taxon>
        <taxon>Pseudomonadati</taxon>
        <taxon>Spirochaetota</taxon>
        <taxon>Spirochaetia</taxon>
        <taxon>Leptospirales</taxon>
        <taxon>Leptospiraceae</taxon>
        <taxon>Leptospira</taxon>
    </lineage>
</organism>
<name>M6VV61_LEPBO</name>
<sequence>MKGLDSMKNNIISIIVLVLIWGQFTIHCLSKDFRKSQTQDAILE</sequence>
<keyword evidence="1" id="KW-1133">Transmembrane helix</keyword>
<comment type="caution">
    <text evidence="2">The sequence shown here is derived from an EMBL/GenBank/DDBJ whole genome shotgun (WGS) entry which is preliminary data.</text>
</comment>
<gene>
    <name evidence="2" type="ORF">LEP1GSC133_0056</name>
</gene>